<evidence type="ECO:0000256" key="1">
    <source>
        <dbReference type="ARBA" id="ARBA00022723"/>
    </source>
</evidence>
<dbReference type="PANTHER" id="PTHR42988">
    <property type="entry name" value="PHOSPHOHYDROLASE"/>
    <property type="match status" value="1"/>
</dbReference>
<dbReference type="Pfam" id="PF00149">
    <property type="entry name" value="Metallophos"/>
    <property type="match status" value="1"/>
</dbReference>
<keyword evidence="1" id="KW-0479">Metal-binding</keyword>
<dbReference type="InterPro" id="IPR004843">
    <property type="entry name" value="Calcineurin-like_PHP"/>
</dbReference>
<dbReference type="EMBL" id="FNCS01000020">
    <property type="protein sequence ID" value="SDH08820.1"/>
    <property type="molecule type" value="Genomic_DNA"/>
</dbReference>
<evidence type="ECO:0000256" key="3">
    <source>
        <dbReference type="ARBA" id="ARBA00023004"/>
    </source>
</evidence>
<dbReference type="AlphaFoldDB" id="A0A1G7ZL46"/>
<dbReference type="STRING" id="440168.SAMN04487974_12053"/>
<dbReference type="OrthoDB" id="651281at2"/>
<dbReference type="InterPro" id="IPR050884">
    <property type="entry name" value="CNP_phosphodiesterase-III"/>
</dbReference>
<gene>
    <name evidence="6" type="ORF">SAMN04487974_12053</name>
</gene>
<evidence type="ECO:0000313" key="7">
    <source>
        <dbReference type="Proteomes" id="UP000199495"/>
    </source>
</evidence>
<comment type="similarity">
    <text evidence="4">Belongs to the cyclic nucleotide phosphodiesterase class-III family.</text>
</comment>
<feature type="domain" description="Calcineurin-like phosphoesterase" evidence="5">
    <location>
        <begin position="1"/>
        <end position="196"/>
    </location>
</feature>
<evidence type="ECO:0000259" key="5">
    <source>
        <dbReference type="Pfam" id="PF00149"/>
    </source>
</evidence>
<evidence type="ECO:0000256" key="2">
    <source>
        <dbReference type="ARBA" id="ARBA00022801"/>
    </source>
</evidence>
<keyword evidence="2" id="KW-0378">Hydrolase</keyword>
<keyword evidence="7" id="KW-1185">Reference proteome</keyword>
<evidence type="ECO:0000256" key="4">
    <source>
        <dbReference type="ARBA" id="ARBA00025742"/>
    </source>
</evidence>
<organism evidence="6 7">
    <name type="scientific">Pelagibacterium luteolum</name>
    <dbReference type="NCBI Taxonomy" id="440168"/>
    <lineage>
        <taxon>Bacteria</taxon>
        <taxon>Pseudomonadati</taxon>
        <taxon>Pseudomonadota</taxon>
        <taxon>Alphaproteobacteria</taxon>
        <taxon>Hyphomicrobiales</taxon>
        <taxon>Devosiaceae</taxon>
        <taxon>Pelagibacterium</taxon>
    </lineage>
</organism>
<sequence length="276" mass="31000">MRLIHLSDLHFGAHDDGVVASMEAEITTQNPDLVVVSGDFTQIGSAKEFAKAREFLDTLPCPYLGVPGNHDVPERNLIKRFLNPYGHYRRHIDAELEPFLHQDGVAIAGLKTSRRANWRGLNWSDGAINKGQLQRLEARFDGVPDDAVKIVVAHHPLMHPEEEMVRHQNRVRRADKALEVFSRIGVRLVLSGHFHMSYVRRHDQPGSIREAEPVGPRESAAGHILVAQAASTTSTRLRGEPNAYNLIDIAEGEITISVREWLGDDWRTREQAREAA</sequence>
<dbReference type="Gene3D" id="3.60.21.10">
    <property type="match status" value="1"/>
</dbReference>
<dbReference type="SUPFAM" id="SSF56300">
    <property type="entry name" value="Metallo-dependent phosphatases"/>
    <property type="match status" value="1"/>
</dbReference>
<dbReference type="RefSeq" id="WP_090599030.1">
    <property type="nucleotide sequence ID" value="NZ_FNCS01000020.1"/>
</dbReference>
<proteinExistence type="inferred from homology"/>
<name>A0A1G7ZL46_9HYPH</name>
<dbReference type="PANTHER" id="PTHR42988:SF2">
    <property type="entry name" value="CYCLIC NUCLEOTIDE PHOSPHODIESTERASE CBUA0032-RELATED"/>
    <property type="match status" value="1"/>
</dbReference>
<keyword evidence="3" id="KW-0408">Iron</keyword>
<accession>A0A1G7ZL46</accession>
<reference evidence="6 7" key="1">
    <citation type="submission" date="2016-10" db="EMBL/GenBank/DDBJ databases">
        <authorList>
            <person name="de Groot N.N."/>
        </authorList>
    </citation>
    <scope>NUCLEOTIDE SEQUENCE [LARGE SCALE GENOMIC DNA]</scope>
    <source>
        <strain evidence="6 7">CGMCC 1.10267</strain>
    </source>
</reference>
<protein>
    <submittedName>
        <fullName evidence="6">3',5'-cyclic AMP phosphodiesterase CpdA</fullName>
    </submittedName>
</protein>
<evidence type="ECO:0000313" key="6">
    <source>
        <dbReference type="EMBL" id="SDH08820.1"/>
    </source>
</evidence>
<dbReference type="GO" id="GO:0046872">
    <property type="term" value="F:metal ion binding"/>
    <property type="evidence" value="ECO:0007669"/>
    <property type="project" value="UniProtKB-KW"/>
</dbReference>
<dbReference type="InterPro" id="IPR029052">
    <property type="entry name" value="Metallo-depent_PP-like"/>
</dbReference>
<dbReference type="Proteomes" id="UP000199495">
    <property type="component" value="Unassembled WGS sequence"/>
</dbReference>
<dbReference type="GO" id="GO:0016787">
    <property type="term" value="F:hydrolase activity"/>
    <property type="evidence" value="ECO:0007669"/>
    <property type="project" value="UniProtKB-KW"/>
</dbReference>